<evidence type="ECO:0000313" key="8">
    <source>
        <dbReference type="EMBL" id="KAA0256825.1"/>
    </source>
</evidence>
<keyword evidence="9" id="KW-1185">Reference proteome</keyword>
<dbReference type="InterPro" id="IPR058240">
    <property type="entry name" value="rSAM_sf"/>
</dbReference>
<evidence type="ECO:0000256" key="5">
    <source>
        <dbReference type="ARBA" id="ARBA00023004"/>
    </source>
</evidence>
<dbReference type="Pfam" id="PF04055">
    <property type="entry name" value="Radical_SAM"/>
    <property type="match status" value="1"/>
</dbReference>
<dbReference type="InterPro" id="IPR007197">
    <property type="entry name" value="rSAM"/>
</dbReference>
<dbReference type="Gene3D" id="3.80.30.20">
    <property type="entry name" value="tm_1862 like domain"/>
    <property type="match status" value="1"/>
</dbReference>
<evidence type="ECO:0000256" key="4">
    <source>
        <dbReference type="ARBA" id="ARBA00022723"/>
    </source>
</evidence>
<dbReference type="EMBL" id="VFJB01000010">
    <property type="protein sequence ID" value="KAA0256825.1"/>
    <property type="molecule type" value="Genomic_DNA"/>
</dbReference>
<dbReference type="SUPFAM" id="SSF102114">
    <property type="entry name" value="Radical SAM enzymes"/>
    <property type="match status" value="1"/>
</dbReference>
<proteinExistence type="predicted"/>
<dbReference type="InterPro" id="IPR005911">
    <property type="entry name" value="YhcC-like"/>
</dbReference>
<dbReference type="InterPro" id="IPR006638">
    <property type="entry name" value="Elp3/MiaA/NifB-like_rSAM"/>
</dbReference>
<evidence type="ECO:0000256" key="1">
    <source>
        <dbReference type="ARBA" id="ARBA00001966"/>
    </source>
</evidence>
<dbReference type="CDD" id="cd01335">
    <property type="entry name" value="Radical_SAM"/>
    <property type="match status" value="1"/>
</dbReference>
<dbReference type="Pfam" id="PF16199">
    <property type="entry name" value="Radical_SAM_C"/>
    <property type="match status" value="1"/>
</dbReference>
<dbReference type="PROSITE" id="PS51918">
    <property type="entry name" value="RADICAL_SAM"/>
    <property type="match status" value="1"/>
</dbReference>
<dbReference type="PANTHER" id="PTHR11135">
    <property type="entry name" value="HISTONE ACETYLTRANSFERASE-RELATED"/>
    <property type="match status" value="1"/>
</dbReference>
<dbReference type="SFLD" id="SFLDG01091">
    <property type="entry name" value="uncharacterized_CHP01210-like"/>
    <property type="match status" value="1"/>
</dbReference>
<gene>
    <name evidence="8" type="ORF">FHQ18_11895</name>
</gene>
<evidence type="ECO:0000256" key="6">
    <source>
        <dbReference type="ARBA" id="ARBA00023014"/>
    </source>
</evidence>
<dbReference type="GO" id="GO:0003824">
    <property type="term" value="F:catalytic activity"/>
    <property type="evidence" value="ECO:0007669"/>
    <property type="project" value="InterPro"/>
</dbReference>
<keyword evidence="3" id="KW-0949">S-adenosyl-L-methionine</keyword>
<keyword evidence="4" id="KW-0479">Metal-binding</keyword>
<dbReference type="NCBIfam" id="TIGR01212">
    <property type="entry name" value="TIGR01212 family radical SAM protein"/>
    <property type="match status" value="1"/>
</dbReference>
<dbReference type="AlphaFoldDB" id="A0A5A8F314"/>
<dbReference type="OrthoDB" id="9801689at2"/>
<dbReference type="Proteomes" id="UP000322876">
    <property type="component" value="Unassembled WGS sequence"/>
</dbReference>
<evidence type="ECO:0000256" key="2">
    <source>
        <dbReference type="ARBA" id="ARBA00022485"/>
    </source>
</evidence>
<dbReference type="SMART" id="SM00729">
    <property type="entry name" value="Elp3"/>
    <property type="match status" value="1"/>
</dbReference>
<dbReference type="SFLD" id="SFLDS00029">
    <property type="entry name" value="Radical_SAM"/>
    <property type="match status" value="1"/>
</dbReference>
<name>A0A5A8F314_9BACT</name>
<evidence type="ECO:0000256" key="3">
    <source>
        <dbReference type="ARBA" id="ARBA00022691"/>
    </source>
</evidence>
<dbReference type="InterPro" id="IPR039661">
    <property type="entry name" value="ELP3"/>
</dbReference>
<reference evidence="8 9" key="1">
    <citation type="submission" date="2019-06" db="EMBL/GenBank/DDBJ databases">
        <title>Genomic insights into carbon and energy metabolism of Deferribacter autotrophicus revealed new metabolic traits in the phylum Deferribacteres.</title>
        <authorList>
            <person name="Slobodkin A.I."/>
            <person name="Slobodkina G.B."/>
            <person name="Allioux M."/>
            <person name="Alain K."/>
            <person name="Jebbar M."/>
            <person name="Shadrin V."/>
            <person name="Kublanov I.V."/>
            <person name="Toshchakov S.V."/>
            <person name="Bonch-Osmolovskaya E.A."/>
        </authorList>
    </citation>
    <scope>NUCLEOTIDE SEQUENCE [LARGE SCALE GENOMIC DNA]</scope>
    <source>
        <strain evidence="8 9">SL50</strain>
    </source>
</reference>
<keyword evidence="6" id="KW-0411">Iron-sulfur</keyword>
<evidence type="ECO:0000259" key="7">
    <source>
        <dbReference type="PROSITE" id="PS51918"/>
    </source>
</evidence>
<sequence length="298" mass="34445">MRYYTFSEFLKKRYGKKVWKIPVDAGFTCPNRDGTKGIGGCAYCNVSSFSNISTDEIKDQILTKIAKLERRKINKFIVYFQSYSNTHAPINIIKEKIESALVDDRIVALYVGTRPDCIDEEKLEYFKNLSKKIDIVMEYGLQTIHNVTLQKINRASTFEEFDNALKLTRKYELPVCAHIILGLPGENESMMYETVKYLAKEKIDFIKFHHLHIVKNTKMCTDYQKGKIKLLSEDQYIKILAHSISLLPENTVIARVVGDAPNDFLIAPNWPANKSEFLKKLNNYMETNNLFQGKLKQC</sequence>
<dbReference type="InterPro" id="IPR032432">
    <property type="entry name" value="Radical_SAM_C"/>
</dbReference>
<organism evidence="8 9">
    <name type="scientific">Deferribacter autotrophicus</name>
    <dbReference type="NCBI Taxonomy" id="500465"/>
    <lineage>
        <taxon>Bacteria</taxon>
        <taxon>Pseudomonadati</taxon>
        <taxon>Deferribacterota</taxon>
        <taxon>Deferribacteres</taxon>
        <taxon>Deferribacterales</taxon>
        <taxon>Deferribacteraceae</taxon>
        <taxon>Deferribacter</taxon>
    </lineage>
</organism>
<protein>
    <submittedName>
        <fullName evidence="8">TIGR01212 family radical SAM protein</fullName>
    </submittedName>
</protein>
<keyword evidence="2" id="KW-0004">4Fe-4S</keyword>
<dbReference type="PANTHER" id="PTHR11135:SF1">
    <property type="entry name" value="PROTEIN YHCC"/>
    <property type="match status" value="1"/>
</dbReference>
<comment type="caution">
    <text evidence="8">The sequence shown here is derived from an EMBL/GenBank/DDBJ whole genome shotgun (WGS) entry which is preliminary data.</text>
</comment>
<dbReference type="SFLD" id="SFLDG01086">
    <property type="entry name" value="elongater_protein-like"/>
    <property type="match status" value="1"/>
</dbReference>
<dbReference type="GO" id="GO:0046872">
    <property type="term" value="F:metal ion binding"/>
    <property type="evidence" value="ECO:0007669"/>
    <property type="project" value="UniProtKB-KW"/>
</dbReference>
<dbReference type="GO" id="GO:0051539">
    <property type="term" value="F:4 iron, 4 sulfur cluster binding"/>
    <property type="evidence" value="ECO:0007669"/>
    <property type="project" value="UniProtKB-KW"/>
</dbReference>
<dbReference type="RefSeq" id="WP_149267405.1">
    <property type="nucleotide sequence ID" value="NZ_VFJB01000010.1"/>
</dbReference>
<feature type="domain" description="Radical SAM core" evidence="7">
    <location>
        <begin position="13"/>
        <end position="249"/>
    </location>
</feature>
<evidence type="ECO:0000313" key="9">
    <source>
        <dbReference type="Proteomes" id="UP000322876"/>
    </source>
</evidence>
<keyword evidence="5" id="KW-0408">Iron</keyword>
<accession>A0A5A8F314</accession>
<dbReference type="InterPro" id="IPR023404">
    <property type="entry name" value="rSAM_horseshoe"/>
</dbReference>
<comment type="cofactor">
    <cofactor evidence="1">
        <name>[4Fe-4S] cluster</name>
        <dbReference type="ChEBI" id="CHEBI:49883"/>
    </cofactor>
</comment>